<feature type="domain" description="ABC transmembrane type-1" evidence="10">
    <location>
        <begin position="117"/>
        <end position="324"/>
    </location>
</feature>
<dbReference type="Proteomes" id="UP001180724">
    <property type="component" value="Unassembled WGS sequence"/>
</dbReference>
<evidence type="ECO:0000256" key="9">
    <source>
        <dbReference type="SAM" id="MobiDB-lite"/>
    </source>
</evidence>
<dbReference type="EMBL" id="JAVRFH010000002">
    <property type="protein sequence ID" value="MDT0609103.1"/>
    <property type="molecule type" value="Genomic_DNA"/>
</dbReference>
<feature type="transmembrane region" description="Helical" evidence="8">
    <location>
        <begin position="198"/>
        <end position="222"/>
    </location>
</feature>
<feature type="transmembrane region" description="Helical" evidence="8">
    <location>
        <begin position="428"/>
        <end position="452"/>
    </location>
</feature>
<proteinExistence type="inferred from homology"/>
<feature type="transmembrane region" description="Helical" evidence="8">
    <location>
        <begin position="301"/>
        <end position="323"/>
    </location>
</feature>
<feature type="region of interest" description="Disordered" evidence="9">
    <location>
        <begin position="1"/>
        <end position="33"/>
    </location>
</feature>
<evidence type="ECO:0000256" key="3">
    <source>
        <dbReference type="ARBA" id="ARBA00022475"/>
    </source>
</evidence>
<evidence type="ECO:0000256" key="6">
    <source>
        <dbReference type="ARBA" id="ARBA00022989"/>
    </source>
</evidence>
<feature type="transmembrane region" description="Helical" evidence="8">
    <location>
        <begin position="53"/>
        <end position="74"/>
    </location>
</feature>
<accession>A0ABU3AJ69</accession>
<evidence type="ECO:0000313" key="12">
    <source>
        <dbReference type="Proteomes" id="UP001180724"/>
    </source>
</evidence>
<keyword evidence="2 8" id="KW-0813">Transport</keyword>
<feature type="transmembrane region" description="Helical" evidence="8">
    <location>
        <begin position="253"/>
        <end position="281"/>
    </location>
</feature>
<organism evidence="11 12">
    <name type="scientific">Streptomyces lancefieldiae</name>
    <dbReference type="NCBI Taxonomy" id="3075520"/>
    <lineage>
        <taxon>Bacteria</taxon>
        <taxon>Bacillati</taxon>
        <taxon>Actinomycetota</taxon>
        <taxon>Actinomycetes</taxon>
        <taxon>Kitasatosporales</taxon>
        <taxon>Streptomycetaceae</taxon>
        <taxon>Streptomyces</taxon>
    </lineage>
</organism>
<dbReference type="Gene3D" id="1.10.3720.10">
    <property type="entry name" value="MetI-like"/>
    <property type="match status" value="2"/>
</dbReference>
<keyword evidence="3" id="KW-1003">Cell membrane</keyword>
<sequence>MAVADPDSALAADPPRSDRAPAGGGGPAGKGGSGRLNRLRYRLNVLRHEPTHVVGAVLIVLLAYLVVAPLVAVLSDAARVQVGDDGKSGQSAGELTGYYLWRVFRSPVSDILFWEPLRHTVVVALGVTLLAVVLGGSAAWLLTRTDIPGRKWLSTALVVPYMLPSWTFALAWLALFKNDSSGGQIGLLEARGVHTPDWLAYGAVPITICLGLHYYPFVLLLFGNALRRIDSQLEDSARVLGARRSTVLRRITLPLMLPSLSSSVLLVFGRILGTFGTPYILGLPVNYELLSTSLFRAVHDHQQGVTAVLAGVIVAIGIVVIVIDTRLVREQRRFVTVGGKGAMDRISPLGRRRPAALALALAIFALGVVIPVATLALSTVSKTPGVFSLDNFTLKYWIGEHIAGAPGFPHGVLRGTQLWDAAWNSLRIVGLASLICGAVGLLIGYVVVRSGAGRLGAVLRQISFLPYMVPGIAFAAAFLTLFAVQRGPVPALYGSTTLLVVVLAVTHLPYSSRSGISAMMQLGPEPEEAAQVTGAGWFTRMRKVVIPIQRGALVTGVVLPFISGLKELSIVIMLTTTGTQLLTTLSINLVDYAYDQMANAVVLVISLISFLATYLAQRLTKTNLSSGLGG</sequence>
<protein>
    <submittedName>
        <fullName evidence="11">Iron ABC transporter permease</fullName>
    </submittedName>
</protein>
<comment type="subcellular location">
    <subcellularLocation>
        <location evidence="1">Cell inner membrane</location>
        <topology evidence="1">Multi-pass membrane protein</topology>
    </subcellularLocation>
    <subcellularLocation>
        <location evidence="8">Cell membrane</location>
        <topology evidence="8">Multi-pass membrane protein</topology>
    </subcellularLocation>
</comment>
<feature type="compositionally biased region" description="Gly residues" evidence="9">
    <location>
        <begin position="22"/>
        <end position="33"/>
    </location>
</feature>
<keyword evidence="7 8" id="KW-0472">Membrane</keyword>
<keyword evidence="6 8" id="KW-1133">Transmembrane helix</keyword>
<dbReference type="InterPro" id="IPR000515">
    <property type="entry name" value="MetI-like"/>
</dbReference>
<comment type="similarity">
    <text evidence="8">Belongs to the binding-protein-dependent transport system permease family.</text>
</comment>
<evidence type="ECO:0000256" key="7">
    <source>
        <dbReference type="ARBA" id="ARBA00023136"/>
    </source>
</evidence>
<feature type="transmembrane region" description="Helical" evidence="8">
    <location>
        <begin position="551"/>
        <end position="576"/>
    </location>
</feature>
<feature type="compositionally biased region" description="Low complexity" evidence="9">
    <location>
        <begin position="1"/>
        <end position="14"/>
    </location>
</feature>
<evidence type="ECO:0000256" key="1">
    <source>
        <dbReference type="ARBA" id="ARBA00004429"/>
    </source>
</evidence>
<evidence type="ECO:0000256" key="4">
    <source>
        <dbReference type="ARBA" id="ARBA00022519"/>
    </source>
</evidence>
<dbReference type="PROSITE" id="PS50928">
    <property type="entry name" value="ABC_TM1"/>
    <property type="match status" value="2"/>
</dbReference>
<feature type="transmembrane region" description="Helical" evidence="8">
    <location>
        <begin position="464"/>
        <end position="484"/>
    </location>
</feature>
<feature type="transmembrane region" description="Helical" evidence="8">
    <location>
        <begin position="355"/>
        <end position="377"/>
    </location>
</feature>
<feature type="transmembrane region" description="Helical" evidence="8">
    <location>
        <begin position="596"/>
        <end position="616"/>
    </location>
</feature>
<evidence type="ECO:0000256" key="2">
    <source>
        <dbReference type="ARBA" id="ARBA00022448"/>
    </source>
</evidence>
<reference evidence="11" key="1">
    <citation type="submission" date="2024-05" db="EMBL/GenBank/DDBJ databases">
        <title>30 novel species of actinomycetes from the DSMZ collection.</title>
        <authorList>
            <person name="Nouioui I."/>
        </authorList>
    </citation>
    <scope>NUCLEOTIDE SEQUENCE</scope>
    <source>
        <strain evidence="11">DSM 40712</strain>
    </source>
</reference>
<evidence type="ECO:0000256" key="5">
    <source>
        <dbReference type="ARBA" id="ARBA00022692"/>
    </source>
</evidence>
<evidence type="ECO:0000313" key="11">
    <source>
        <dbReference type="EMBL" id="MDT0609103.1"/>
    </source>
</evidence>
<dbReference type="InterPro" id="IPR035906">
    <property type="entry name" value="MetI-like_sf"/>
</dbReference>
<keyword evidence="5 8" id="KW-0812">Transmembrane</keyword>
<name>A0ABU3AJ69_9ACTN</name>
<dbReference type="PANTHER" id="PTHR43357">
    <property type="entry name" value="INNER MEMBRANE ABC TRANSPORTER PERMEASE PROTEIN YDCV"/>
    <property type="match status" value="1"/>
</dbReference>
<evidence type="ECO:0000256" key="8">
    <source>
        <dbReference type="RuleBase" id="RU363032"/>
    </source>
</evidence>
<feature type="transmembrane region" description="Helical" evidence="8">
    <location>
        <begin position="121"/>
        <end position="143"/>
    </location>
</feature>
<feature type="transmembrane region" description="Helical" evidence="8">
    <location>
        <begin position="155"/>
        <end position="175"/>
    </location>
</feature>
<feature type="domain" description="ABC transmembrane type-1" evidence="10">
    <location>
        <begin position="422"/>
        <end position="616"/>
    </location>
</feature>
<feature type="transmembrane region" description="Helical" evidence="8">
    <location>
        <begin position="490"/>
        <end position="510"/>
    </location>
</feature>
<comment type="caution">
    <text evidence="11">The sequence shown here is derived from an EMBL/GenBank/DDBJ whole genome shotgun (WGS) entry which is preliminary data.</text>
</comment>
<keyword evidence="4" id="KW-0997">Cell inner membrane</keyword>
<evidence type="ECO:0000259" key="10">
    <source>
        <dbReference type="PROSITE" id="PS50928"/>
    </source>
</evidence>
<keyword evidence="12" id="KW-1185">Reference proteome</keyword>
<dbReference type="PANTHER" id="PTHR43357:SF4">
    <property type="entry name" value="INNER MEMBRANE ABC TRANSPORTER PERMEASE PROTEIN YDCV"/>
    <property type="match status" value="1"/>
</dbReference>
<dbReference type="SUPFAM" id="SSF161098">
    <property type="entry name" value="MetI-like"/>
    <property type="match status" value="2"/>
</dbReference>
<dbReference type="Pfam" id="PF00528">
    <property type="entry name" value="BPD_transp_1"/>
    <property type="match status" value="2"/>
</dbReference>
<gene>
    <name evidence="11" type="ORF">RM812_02485</name>
</gene>
<dbReference type="RefSeq" id="WP_311570697.1">
    <property type="nucleotide sequence ID" value="NZ_JAVRFH010000002.1"/>
</dbReference>
<dbReference type="CDD" id="cd06261">
    <property type="entry name" value="TM_PBP2"/>
    <property type="match status" value="2"/>
</dbReference>